<dbReference type="PANTHER" id="PTHR10302:SF0">
    <property type="entry name" value="SINGLE-STRANDED DNA-BINDING PROTEIN, MITOCHONDRIAL"/>
    <property type="match status" value="1"/>
</dbReference>
<evidence type="ECO:0000313" key="5">
    <source>
        <dbReference type="EMBL" id="ARU16672.1"/>
    </source>
</evidence>
<dbReference type="AlphaFoldDB" id="A0A1Z1FD48"/>
<accession>A0A1Z1FD48</accession>
<dbReference type="PANTHER" id="PTHR10302">
    <property type="entry name" value="SINGLE-STRANDED DNA-BINDING PROTEIN"/>
    <property type="match status" value="1"/>
</dbReference>
<dbReference type="Pfam" id="PF00436">
    <property type="entry name" value="SSB"/>
    <property type="match status" value="1"/>
</dbReference>
<name>A0A1Z1FD48_9SPHN</name>
<protein>
    <recommendedName>
        <fullName evidence="3 4">Single-stranded DNA-binding protein</fullName>
        <shortName evidence="3">SSB</shortName>
    </recommendedName>
</protein>
<dbReference type="GO" id="GO:0006310">
    <property type="term" value="P:DNA recombination"/>
    <property type="evidence" value="ECO:0007669"/>
    <property type="project" value="UniProtKB-KW"/>
</dbReference>
<proteinExistence type="inferred from homology"/>
<dbReference type="GO" id="GO:0003697">
    <property type="term" value="F:single-stranded DNA binding"/>
    <property type="evidence" value="ECO:0007669"/>
    <property type="project" value="UniProtKB-UniRule"/>
</dbReference>
<dbReference type="HAMAP" id="MF_00984">
    <property type="entry name" value="SSB"/>
    <property type="match status" value="1"/>
</dbReference>
<dbReference type="InterPro" id="IPR012340">
    <property type="entry name" value="NA-bd_OB-fold"/>
</dbReference>
<dbReference type="Gene3D" id="2.40.50.140">
    <property type="entry name" value="Nucleic acid-binding proteins"/>
    <property type="match status" value="1"/>
</dbReference>
<dbReference type="GO" id="GO:0006260">
    <property type="term" value="P:DNA replication"/>
    <property type="evidence" value="ECO:0007669"/>
    <property type="project" value="InterPro"/>
</dbReference>
<evidence type="ECO:0000256" key="2">
    <source>
        <dbReference type="ARBA" id="ARBA00023172"/>
    </source>
</evidence>
<evidence type="ECO:0000313" key="6">
    <source>
        <dbReference type="Proteomes" id="UP000195807"/>
    </source>
</evidence>
<evidence type="ECO:0000256" key="4">
    <source>
        <dbReference type="PIRNR" id="PIRNR002070"/>
    </source>
</evidence>
<dbReference type="EMBL" id="CP019602">
    <property type="protein sequence ID" value="ARU16672.1"/>
    <property type="molecule type" value="Genomic_DNA"/>
</dbReference>
<dbReference type="CDD" id="cd04496">
    <property type="entry name" value="SSB_OBF"/>
    <property type="match status" value="1"/>
</dbReference>
<dbReference type="PROSITE" id="PS50935">
    <property type="entry name" value="SSB"/>
    <property type="match status" value="1"/>
</dbReference>
<sequence>MTNIAILTGRLARDPEARTTQSATNVTGITVVTDRPARDKDGNTYKDENGYTAKESEFHRVTCFNGLAKTVGQYCSKGQLVSVQGRIHYTQWEDKDGVTRYGTEILADKVDFLSRGNGSGENADNKDAPGID</sequence>
<dbReference type="NCBIfam" id="TIGR00621">
    <property type="entry name" value="ssb"/>
    <property type="match status" value="1"/>
</dbReference>
<comment type="subunit">
    <text evidence="3">Homotetramer.</text>
</comment>
<dbReference type="PIRSF" id="PIRSF002070">
    <property type="entry name" value="SSB"/>
    <property type="match status" value="1"/>
</dbReference>
<organism evidence="5 6">
    <name type="scientific">Croceicoccus marinus</name>
    <dbReference type="NCBI Taxonomy" id="450378"/>
    <lineage>
        <taxon>Bacteria</taxon>
        <taxon>Pseudomonadati</taxon>
        <taxon>Pseudomonadota</taxon>
        <taxon>Alphaproteobacteria</taxon>
        <taxon>Sphingomonadales</taxon>
        <taxon>Erythrobacteraceae</taxon>
        <taxon>Croceicoccus</taxon>
    </lineage>
</organism>
<evidence type="ECO:0000256" key="3">
    <source>
        <dbReference type="HAMAP-Rule" id="MF_00984"/>
    </source>
</evidence>
<keyword evidence="6" id="KW-1185">Reference proteome</keyword>
<keyword evidence="2" id="KW-0233">DNA recombination</keyword>
<dbReference type="Proteomes" id="UP000195807">
    <property type="component" value="Chromosome"/>
</dbReference>
<dbReference type="InterPro" id="IPR000424">
    <property type="entry name" value="Primosome_PriB/ssb"/>
</dbReference>
<dbReference type="STRING" id="450378.GCA_001661675_02294"/>
<keyword evidence="1 3" id="KW-0238">DNA-binding</keyword>
<gene>
    <name evidence="5" type="ORF">A9D14_11410</name>
</gene>
<dbReference type="GO" id="GO:0009295">
    <property type="term" value="C:nucleoid"/>
    <property type="evidence" value="ECO:0007669"/>
    <property type="project" value="TreeGrafter"/>
</dbReference>
<dbReference type="InterPro" id="IPR011344">
    <property type="entry name" value="ssDNA-bd"/>
</dbReference>
<dbReference type="KEGG" id="cman:A9D14_11410"/>
<evidence type="ECO:0000256" key="1">
    <source>
        <dbReference type="ARBA" id="ARBA00023125"/>
    </source>
</evidence>
<comment type="caution">
    <text evidence="3">Lacks conserved residue(s) required for the propagation of feature annotation.</text>
</comment>
<dbReference type="OrthoDB" id="9809878at2"/>
<dbReference type="SUPFAM" id="SSF50249">
    <property type="entry name" value="Nucleic acid-binding proteins"/>
    <property type="match status" value="1"/>
</dbReference>
<dbReference type="RefSeq" id="WP_066559831.1">
    <property type="nucleotide sequence ID" value="NZ_CP019602.1"/>
</dbReference>
<reference evidence="5 6" key="1">
    <citation type="submission" date="2017-01" db="EMBL/GenBank/DDBJ databases">
        <title>Complete genome sequence of esterase-producing bacterium Croceicoccus marinus E4A9.</title>
        <authorList>
            <person name="Wu Y.-H."/>
            <person name="Cheng H."/>
            <person name="Xu L."/>
            <person name="Huo Y.-Y."/>
            <person name="Wang C.-S."/>
            <person name="Xu X.-W."/>
        </authorList>
    </citation>
    <scope>NUCLEOTIDE SEQUENCE [LARGE SCALE GENOMIC DNA]</scope>
    <source>
        <strain evidence="5 6">E4A9</strain>
    </source>
</reference>